<organism evidence="2 3">
    <name type="scientific">Ahniella affigens</name>
    <dbReference type="NCBI Taxonomy" id="2021234"/>
    <lineage>
        <taxon>Bacteria</taxon>
        <taxon>Pseudomonadati</taxon>
        <taxon>Pseudomonadota</taxon>
        <taxon>Gammaproteobacteria</taxon>
        <taxon>Lysobacterales</taxon>
        <taxon>Rhodanobacteraceae</taxon>
        <taxon>Ahniella</taxon>
    </lineage>
</organism>
<reference evidence="2 3" key="2">
    <citation type="submission" date="2018-03" db="EMBL/GenBank/DDBJ databases">
        <authorList>
            <person name="Keele B.F."/>
        </authorList>
    </citation>
    <scope>NUCLEOTIDE SEQUENCE [LARGE SCALE GENOMIC DNA]</scope>
    <source>
        <strain evidence="2 3">D13</strain>
    </source>
</reference>
<evidence type="ECO:0000259" key="1">
    <source>
        <dbReference type="PROSITE" id="PS51154"/>
    </source>
</evidence>
<proteinExistence type="predicted"/>
<dbReference type="GO" id="GO:0061463">
    <property type="term" value="F:O-acetyl-ADP-ribose deacetylase activity"/>
    <property type="evidence" value="ECO:0007669"/>
    <property type="project" value="TreeGrafter"/>
</dbReference>
<dbReference type="PROSITE" id="PS51154">
    <property type="entry name" value="MACRO"/>
    <property type="match status" value="1"/>
</dbReference>
<keyword evidence="3" id="KW-1185">Reference proteome</keyword>
<dbReference type="InterPro" id="IPR043472">
    <property type="entry name" value="Macro_dom-like"/>
</dbReference>
<dbReference type="KEGG" id="xba:C7S18_05690"/>
<dbReference type="OrthoDB" id="6194521at2"/>
<dbReference type="InterPro" id="IPR002589">
    <property type="entry name" value="Macro_dom"/>
</dbReference>
<dbReference type="SUPFAM" id="SSF52949">
    <property type="entry name" value="Macro domain-like"/>
    <property type="match status" value="1"/>
</dbReference>
<sequence>MSIAIIHADITTLAVDAIVNAANESLLGGGGVDGAIHAAAGHALIEACIKFPEIRPGVRCPTGEARMTPGFALPARYVIHTVGPVWRGGDHGEDMRLAKTYRACFALARQHDLKSLALPAISCGVFGFPSDAACAIAVEECLLALRQNRFNGAITLCAYSDEMRRTYLHYLAMMSPD</sequence>
<dbReference type="SMART" id="SM00506">
    <property type="entry name" value="A1pp"/>
    <property type="match status" value="1"/>
</dbReference>
<dbReference type="RefSeq" id="WP_106893930.1">
    <property type="nucleotide sequence ID" value="NZ_CP027860.1"/>
</dbReference>
<dbReference type="Proteomes" id="UP000241074">
    <property type="component" value="Chromosome"/>
</dbReference>
<name>A0A2P1PYU4_9GAMM</name>
<evidence type="ECO:0000313" key="2">
    <source>
        <dbReference type="EMBL" id="AVQ00012.1"/>
    </source>
</evidence>
<protein>
    <submittedName>
        <fullName evidence="2">O-acetyl-ADP-ribose deacetylase</fullName>
    </submittedName>
</protein>
<dbReference type="EMBL" id="CP027860">
    <property type="protein sequence ID" value="AVQ00012.1"/>
    <property type="molecule type" value="Genomic_DNA"/>
</dbReference>
<dbReference type="PANTHER" id="PTHR11106">
    <property type="entry name" value="GANGLIOSIDE INDUCED DIFFERENTIATION ASSOCIATED PROTEIN 2-RELATED"/>
    <property type="match status" value="1"/>
</dbReference>
<feature type="domain" description="Macro" evidence="1">
    <location>
        <begin position="1"/>
        <end position="175"/>
    </location>
</feature>
<evidence type="ECO:0000313" key="3">
    <source>
        <dbReference type="Proteomes" id="UP000241074"/>
    </source>
</evidence>
<dbReference type="Pfam" id="PF01661">
    <property type="entry name" value="Macro"/>
    <property type="match status" value="1"/>
</dbReference>
<dbReference type="PANTHER" id="PTHR11106:SF27">
    <property type="entry name" value="MACRO DOMAIN-CONTAINING PROTEIN"/>
    <property type="match status" value="1"/>
</dbReference>
<gene>
    <name evidence="2" type="ORF">C7S18_05690</name>
</gene>
<dbReference type="Gene3D" id="3.40.220.10">
    <property type="entry name" value="Leucine Aminopeptidase, subunit E, domain 1"/>
    <property type="match status" value="1"/>
</dbReference>
<reference evidence="2 3" key="1">
    <citation type="submission" date="2018-03" db="EMBL/GenBank/DDBJ databases">
        <title>Ahniella affigens gen. nov., sp. nov., a gammaproteobacterium isolated from sandy soil near a stream.</title>
        <authorList>
            <person name="Ko Y."/>
            <person name="Kim J.-H."/>
        </authorList>
    </citation>
    <scope>NUCLEOTIDE SEQUENCE [LARGE SCALE GENOMIC DNA]</scope>
    <source>
        <strain evidence="2 3">D13</strain>
    </source>
</reference>
<accession>A0A2P1PYU4</accession>
<dbReference type="AlphaFoldDB" id="A0A2P1PYU4"/>